<evidence type="ECO:0000313" key="5">
    <source>
        <dbReference type="EMBL" id="MBJ7266085.1"/>
    </source>
</evidence>
<reference evidence="6 8" key="1">
    <citation type="submission" date="2020-09" db="EMBL/GenBank/DDBJ databases">
        <title>Draft Genomes of Bacterial Isolates from North Pond Shallow Sediments.</title>
        <authorList>
            <person name="Kiel Reese B."/>
            <person name="Mullis M."/>
            <person name="Weisend R.E."/>
        </authorList>
    </citation>
    <scope>NUCLEOTIDE SEQUENCE</scope>
    <source>
        <strain evidence="6">KJE-2</strain>
        <strain evidence="5 8">KJE-3</strain>
    </source>
</reference>
<dbReference type="RefSeq" id="WP_054489004.1">
    <property type="nucleotide sequence ID" value="NZ_CAXBHZ010000003.1"/>
</dbReference>
<dbReference type="GO" id="GO:0006935">
    <property type="term" value="P:chemotaxis"/>
    <property type="evidence" value="ECO:0007669"/>
    <property type="project" value="UniProtKB-KW"/>
</dbReference>
<evidence type="ECO:0000259" key="4">
    <source>
        <dbReference type="PROSITE" id="PS50110"/>
    </source>
</evidence>
<dbReference type="CDD" id="cd17593">
    <property type="entry name" value="REC_CheC-like"/>
    <property type="match status" value="1"/>
</dbReference>
<dbReference type="InterPro" id="IPR001789">
    <property type="entry name" value="Sig_transdc_resp-reg_receiver"/>
</dbReference>
<dbReference type="AlphaFoldDB" id="A0A8I1G5P1"/>
<dbReference type="Proteomes" id="UP000621390">
    <property type="component" value="Unassembled WGS sequence"/>
</dbReference>
<dbReference type="PANTHER" id="PTHR44591:SF24">
    <property type="entry name" value="PROTEIN-GLUTAMATE METHYLESTERASE_PROTEIN-GLUTAMINE GLUTAMINASE 1"/>
    <property type="match status" value="1"/>
</dbReference>
<dbReference type="InterPro" id="IPR050595">
    <property type="entry name" value="Bact_response_regulator"/>
</dbReference>
<comment type="caution">
    <text evidence="6">The sequence shown here is derived from an EMBL/GenBank/DDBJ whole genome shotgun (WGS) entry which is preliminary data.</text>
</comment>
<sequence>MKVLICDDSKVARKSIEHALPKSWDIEVRFAENGQEALDLVEQGLVELLFLDLTMPVMDGFEVLQNIKEKQLDCLTIVVSGDIQEESQRRVEKLGALGFIKKPIVSEELHDVLERYGLIRELLPGNHQRKKTKTEHIEPTDILKEVSNIALGDAAKLLGGMLGSFIQLPVPDVAKRPYNTLINELHDENIRVNMVSEGFVGNAIAGEAILCVDNRTLNDLPSKLSDYHGYEFKDDSRSVLLDVASTLIAAFLKRFSSQLDLELNISQPAFLGMSETVNNVFKEDVKDKEVLIITIDYEIPDYHLNCDLYVIFTEASIAALEERAGYFIDE</sequence>
<dbReference type="PROSITE" id="PS50110">
    <property type="entry name" value="RESPONSE_REGULATORY"/>
    <property type="match status" value="1"/>
</dbReference>
<dbReference type="EMBL" id="JAEMOS010000011">
    <property type="protein sequence ID" value="MBJ7266085.1"/>
    <property type="molecule type" value="Genomic_DNA"/>
</dbReference>
<dbReference type="GO" id="GO:0000160">
    <property type="term" value="P:phosphorelay signal transduction system"/>
    <property type="evidence" value="ECO:0007669"/>
    <property type="project" value="InterPro"/>
</dbReference>
<dbReference type="SUPFAM" id="SSF103039">
    <property type="entry name" value="CheC-like"/>
    <property type="match status" value="1"/>
</dbReference>
<dbReference type="InterPro" id="IPR011006">
    <property type="entry name" value="CheY-like_superfamily"/>
</dbReference>
<evidence type="ECO:0000313" key="8">
    <source>
        <dbReference type="Proteomes" id="UP000655994"/>
    </source>
</evidence>
<dbReference type="Gene3D" id="3.40.50.2300">
    <property type="match status" value="1"/>
</dbReference>
<keyword evidence="1" id="KW-0145">Chemotaxis</keyword>
<organism evidence="6 7">
    <name type="scientific">Idiomarina abyssalis</name>
    <dbReference type="NCBI Taxonomy" id="86102"/>
    <lineage>
        <taxon>Bacteria</taxon>
        <taxon>Pseudomonadati</taxon>
        <taxon>Pseudomonadota</taxon>
        <taxon>Gammaproteobacteria</taxon>
        <taxon>Alteromonadales</taxon>
        <taxon>Idiomarinaceae</taxon>
        <taxon>Idiomarina</taxon>
    </lineage>
</organism>
<accession>A0A8I1G5P1</accession>
<feature type="domain" description="Response regulatory" evidence="4">
    <location>
        <begin position="2"/>
        <end position="117"/>
    </location>
</feature>
<evidence type="ECO:0000313" key="7">
    <source>
        <dbReference type="Proteomes" id="UP000621390"/>
    </source>
</evidence>
<keyword evidence="8" id="KW-1185">Reference proteome</keyword>
<evidence type="ECO:0000256" key="1">
    <source>
        <dbReference type="ARBA" id="ARBA00022500"/>
    </source>
</evidence>
<dbReference type="Pfam" id="PF00072">
    <property type="entry name" value="Response_reg"/>
    <property type="match status" value="1"/>
</dbReference>
<dbReference type="Gene3D" id="3.40.1550.10">
    <property type="entry name" value="CheC-like"/>
    <property type="match status" value="1"/>
</dbReference>
<evidence type="ECO:0000313" key="6">
    <source>
        <dbReference type="EMBL" id="MBJ7316224.1"/>
    </source>
</evidence>
<dbReference type="OrthoDB" id="281471at2"/>
<dbReference type="InterPro" id="IPR028976">
    <property type="entry name" value="CheC-like_sf"/>
</dbReference>
<evidence type="ECO:0000256" key="3">
    <source>
        <dbReference type="PROSITE-ProRule" id="PRU00169"/>
    </source>
</evidence>
<dbReference type="SUPFAM" id="SSF52172">
    <property type="entry name" value="CheY-like"/>
    <property type="match status" value="1"/>
</dbReference>
<gene>
    <name evidence="5" type="ORF">JHC10_03905</name>
    <name evidence="6" type="ORF">JHC11_09555</name>
</gene>
<evidence type="ECO:0000256" key="2">
    <source>
        <dbReference type="ARBA" id="ARBA00022553"/>
    </source>
</evidence>
<protein>
    <submittedName>
        <fullName evidence="6">Response regulator</fullName>
    </submittedName>
</protein>
<dbReference type="EMBL" id="JAEMOP010000009">
    <property type="protein sequence ID" value="MBJ7316224.1"/>
    <property type="molecule type" value="Genomic_DNA"/>
</dbReference>
<proteinExistence type="predicted"/>
<dbReference type="PANTHER" id="PTHR44591">
    <property type="entry name" value="STRESS RESPONSE REGULATOR PROTEIN 1"/>
    <property type="match status" value="1"/>
</dbReference>
<dbReference type="CDD" id="cd17910">
    <property type="entry name" value="CheC_ClassII"/>
    <property type="match status" value="1"/>
</dbReference>
<dbReference type="SMART" id="SM00448">
    <property type="entry name" value="REC"/>
    <property type="match status" value="1"/>
</dbReference>
<feature type="modified residue" description="4-aspartylphosphate" evidence="3">
    <location>
        <position position="52"/>
    </location>
</feature>
<name>A0A8I1G5P1_9GAMM</name>
<keyword evidence="2 3" id="KW-0597">Phosphoprotein</keyword>
<dbReference type="Proteomes" id="UP000655994">
    <property type="component" value="Unassembled WGS sequence"/>
</dbReference>